<keyword evidence="9" id="KW-1185">Reference proteome</keyword>
<evidence type="ECO:0000256" key="4">
    <source>
        <dbReference type="ARBA" id="ARBA00022989"/>
    </source>
</evidence>
<dbReference type="AlphaFoldDB" id="M0MEK2"/>
<dbReference type="PATRIC" id="fig|1227455.4.peg.2833"/>
<dbReference type="Gene3D" id="1.20.1250.20">
    <property type="entry name" value="MFS general substrate transporter like domains"/>
    <property type="match status" value="2"/>
</dbReference>
<dbReference type="InterPro" id="IPR020846">
    <property type="entry name" value="MFS_dom"/>
</dbReference>
<feature type="transmembrane region" description="Helical" evidence="6">
    <location>
        <begin position="347"/>
        <end position="366"/>
    </location>
</feature>
<keyword evidence="4 6" id="KW-1133">Transmembrane helix</keyword>
<feature type="transmembrane region" description="Helical" evidence="6">
    <location>
        <begin position="22"/>
        <end position="43"/>
    </location>
</feature>
<dbReference type="InterPro" id="IPR036259">
    <property type="entry name" value="MFS_trans_sf"/>
</dbReference>
<feature type="domain" description="Major facilitator superfamily (MFS) profile" evidence="7">
    <location>
        <begin position="22"/>
        <end position="401"/>
    </location>
</feature>
<dbReference type="SUPFAM" id="SSF103473">
    <property type="entry name" value="MFS general substrate transporter"/>
    <property type="match status" value="1"/>
</dbReference>
<dbReference type="EMBL" id="AOMD01000030">
    <property type="protein sequence ID" value="EMA43084.1"/>
    <property type="molecule type" value="Genomic_DNA"/>
</dbReference>
<evidence type="ECO:0000256" key="3">
    <source>
        <dbReference type="ARBA" id="ARBA00022692"/>
    </source>
</evidence>
<feature type="transmembrane region" description="Helical" evidence="6">
    <location>
        <begin position="378"/>
        <end position="396"/>
    </location>
</feature>
<dbReference type="Proteomes" id="UP000011669">
    <property type="component" value="Unassembled WGS sequence"/>
</dbReference>
<keyword evidence="3 6" id="KW-0812">Transmembrane</keyword>
<evidence type="ECO:0000256" key="2">
    <source>
        <dbReference type="ARBA" id="ARBA00022475"/>
    </source>
</evidence>
<accession>M0MEK2</accession>
<feature type="transmembrane region" description="Helical" evidence="6">
    <location>
        <begin position="112"/>
        <end position="133"/>
    </location>
</feature>
<sequence length="405" mass="42239">MNVFGTIRHEVSALWAEGKGKALITIALGWGLLNGTRMIYPVLLPSISTEFDLTLTAAGFLVTLIWVSYAIGQVPGGVLADRYGERTVLLASVAIVTGALLVVVLAPTASLLFVGTALVGLGLSLYPVARITILSELYPDRIGRALGVTMATGDTGQTLLPLAAGVLVVGAWQIGLAFIIPLLVVVGLLLARMSLPATTHERSNDDLSLQRLTYVLGELRHPTLLTVGVLLFVYIGVLQTFSAFYPTYLINVKGFSPAAASGLFSVFFAVGIVAKPLAGVAYDAIGIRRSLPLVLGGAVVGFALLPVLDGFWPLALDTVLISTMLGSGAITQSYLSETIPPEIEGTGLGAIRSGASLLGSTGPVLFGAVAERGLFDTGYLLLAVLMGLVTLLTLRLPSDRSPDVA</sequence>
<evidence type="ECO:0000256" key="1">
    <source>
        <dbReference type="ARBA" id="ARBA00004651"/>
    </source>
</evidence>
<dbReference type="InParanoid" id="M0MEK2"/>
<reference evidence="8 9" key="1">
    <citation type="journal article" date="2014" name="PLoS Genet.">
        <title>Phylogenetically driven sequencing of extremely halophilic archaea reveals strategies for static and dynamic osmo-response.</title>
        <authorList>
            <person name="Becker E.A."/>
            <person name="Seitzer P.M."/>
            <person name="Tritt A."/>
            <person name="Larsen D."/>
            <person name="Krusor M."/>
            <person name="Yao A.I."/>
            <person name="Wu D."/>
            <person name="Madern D."/>
            <person name="Eisen J.A."/>
            <person name="Darling A.E."/>
            <person name="Facciotti M.T."/>
        </authorList>
    </citation>
    <scope>NUCLEOTIDE SEQUENCE [LARGE SCALE GENOMIC DNA]</scope>
    <source>
        <strain evidence="8 9">DSM 5350</strain>
    </source>
</reference>
<comment type="subcellular location">
    <subcellularLocation>
        <location evidence="1">Cell membrane</location>
        <topology evidence="1">Multi-pass membrane protein</topology>
    </subcellularLocation>
</comment>
<feature type="transmembrane region" description="Helical" evidence="6">
    <location>
        <begin position="257"/>
        <end position="278"/>
    </location>
</feature>
<feature type="transmembrane region" description="Helical" evidence="6">
    <location>
        <begin position="87"/>
        <end position="106"/>
    </location>
</feature>
<dbReference type="Pfam" id="PF07690">
    <property type="entry name" value="MFS_1"/>
    <property type="match status" value="1"/>
</dbReference>
<dbReference type="PROSITE" id="PS50850">
    <property type="entry name" value="MFS"/>
    <property type="match status" value="1"/>
</dbReference>
<feature type="transmembrane region" description="Helical" evidence="6">
    <location>
        <begin position="170"/>
        <end position="191"/>
    </location>
</feature>
<feature type="transmembrane region" description="Helical" evidence="6">
    <location>
        <begin position="290"/>
        <end position="308"/>
    </location>
</feature>
<evidence type="ECO:0000256" key="6">
    <source>
        <dbReference type="SAM" id="Phobius"/>
    </source>
</evidence>
<proteinExistence type="predicted"/>
<evidence type="ECO:0000256" key="5">
    <source>
        <dbReference type="ARBA" id="ARBA00023136"/>
    </source>
</evidence>
<feature type="transmembrane region" description="Helical" evidence="6">
    <location>
        <begin position="55"/>
        <end position="80"/>
    </location>
</feature>
<keyword evidence="2" id="KW-1003">Cell membrane</keyword>
<organism evidence="8 9">
    <name type="scientific">Halococcus saccharolyticus DSM 5350</name>
    <dbReference type="NCBI Taxonomy" id="1227455"/>
    <lineage>
        <taxon>Archaea</taxon>
        <taxon>Methanobacteriati</taxon>
        <taxon>Methanobacteriota</taxon>
        <taxon>Stenosarchaea group</taxon>
        <taxon>Halobacteria</taxon>
        <taxon>Halobacteriales</taxon>
        <taxon>Halococcaceae</taxon>
        <taxon>Halococcus</taxon>
    </lineage>
</organism>
<gene>
    <name evidence="8" type="ORF">C449_13937</name>
</gene>
<dbReference type="PANTHER" id="PTHR43124">
    <property type="entry name" value="PURINE EFFLUX PUMP PBUE"/>
    <property type="match status" value="1"/>
</dbReference>
<evidence type="ECO:0000313" key="9">
    <source>
        <dbReference type="Proteomes" id="UP000011669"/>
    </source>
</evidence>
<dbReference type="PANTHER" id="PTHR43124:SF3">
    <property type="entry name" value="CHLORAMPHENICOL EFFLUX PUMP RV0191"/>
    <property type="match status" value="1"/>
</dbReference>
<dbReference type="InterPro" id="IPR050189">
    <property type="entry name" value="MFS_Efflux_Transporters"/>
</dbReference>
<keyword evidence="5 6" id="KW-0472">Membrane</keyword>
<evidence type="ECO:0000313" key="8">
    <source>
        <dbReference type="EMBL" id="EMA43084.1"/>
    </source>
</evidence>
<comment type="caution">
    <text evidence="8">The sequence shown here is derived from an EMBL/GenBank/DDBJ whole genome shotgun (WGS) entry which is preliminary data.</text>
</comment>
<feature type="transmembrane region" description="Helical" evidence="6">
    <location>
        <begin position="224"/>
        <end position="245"/>
    </location>
</feature>
<dbReference type="InterPro" id="IPR011701">
    <property type="entry name" value="MFS"/>
</dbReference>
<name>M0MEK2_9EURY</name>
<dbReference type="GO" id="GO:0005886">
    <property type="term" value="C:plasma membrane"/>
    <property type="evidence" value="ECO:0007669"/>
    <property type="project" value="UniProtKB-SubCell"/>
</dbReference>
<dbReference type="RefSeq" id="WP_006078644.1">
    <property type="nucleotide sequence ID" value="NZ_AOMD01000030.1"/>
</dbReference>
<dbReference type="GO" id="GO:0022857">
    <property type="term" value="F:transmembrane transporter activity"/>
    <property type="evidence" value="ECO:0007669"/>
    <property type="project" value="InterPro"/>
</dbReference>
<evidence type="ECO:0000259" key="7">
    <source>
        <dbReference type="PROSITE" id="PS50850"/>
    </source>
</evidence>
<protein>
    <submittedName>
        <fullName evidence="8">Major facilitator superfamily protein</fullName>
    </submittedName>
</protein>